<sequence length="214" mass="23618">MNPIRLLVADDHTIVREGLVSMLEETGECQVVAQAADGHQAMELALKTCPDVVVTDLSMPRLSGLEVVKRVRAELPNTRTLVLTVHEEDEYILPILRAGAHGFLNKDTSVAELMTAIKTIHAGQSYFGPRAAKVLADRQARGRTLSTDPYESLTARERETFHLVIQGKTTKEIAQILDIGVKTAENHRARMMEKLGLRNTAEVVRFAALRGLLS</sequence>
<dbReference type="RefSeq" id="WP_091532111.1">
    <property type="nucleotide sequence ID" value="NZ_FOOC01000003.1"/>
</dbReference>
<evidence type="ECO:0000256" key="2">
    <source>
        <dbReference type="ARBA" id="ARBA00023015"/>
    </source>
</evidence>
<dbReference type="InterPro" id="IPR016032">
    <property type="entry name" value="Sig_transdc_resp-reg_C-effctor"/>
</dbReference>
<dbReference type="CDD" id="cd17535">
    <property type="entry name" value="REC_NarL-like"/>
    <property type="match status" value="1"/>
</dbReference>
<accession>A0A1I2I9U7</accession>
<dbReference type="PRINTS" id="PR00038">
    <property type="entry name" value="HTHLUXR"/>
</dbReference>
<dbReference type="PROSITE" id="PS50043">
    <property type="entry name" value="HTH_LUXR_2"/>
    <property type="match status" value="1"/>
</dbReference>
<dbReference type="EMBL" id="FOOC01000003">
    <property type="protein sequence ID" value="SFF38380.1"/>
    <property type="molecule type" value="Genomic_DNA"/>
</dbReference>
<dbReference type="Proteomes" id="UP000199771">
    <property type="component" value="Unassembled WGS sequence"/>
</dbReference>
<dbReference type="InterPro" id="IPR039420">
    <property type="entry name" value="WalR-like"/>
</dbReference>
<evidence type="ECO:0000259" key="7">
    <source>
        <dbReference type="PROSITE" id="PS50110"/>
    </source>
</evidence>
<dbReference type="PANTHER" id="PTHR43214:SF41">
    <property type="entry name" value="NITRATE_NITRITE RESPONSE REGULATOR PROTEIN NARP"/>
    <property type="match status" value="1"/>
</dbReference>
<evidence type="ECO:0000256" key="4">
    <source>
        <dbReference type="ARBA" id="ARBA00023163"/>
    </source>
</evidence>
<keyword evidence="4" id="KW-0804">Transcription</keyword>
<dbReference type="InterPro" id="IPR011006">
    <property type="entry name" value="CheY-like_superfamily"/>
</dbReference>
<keyword evidence="1 5" id="KW-0597">Phosphoprotein</keyword>
<dbReference type="PANTHER" id="PTHR43214">
    <property type="entry name" value="TWO-COMPONENT RESPONSE REGULATOR"/>
    <property type="match status" value="1"/>
</dbReference>
<evidence type="ECO:0000313" key="9">
    <source>
        <dbReference type="Proteomes" id="UP000199771"/>
    </source>
</evidence>
<evidence type="ECO:0000313" key="8">
    <source>
        <dbReference type="EMBL" id="SFF38380.1"/>
    </source>
</evidence>
<dbReference type="SMART" id="SM00448">
    <property type="entry name" value="REC"/>
    <property type="match status" value="1"/>
</dbReference>
<keyword evidence="9" id="KW-1185">Reference proteome</keyword>
<dbReference type="GO" id="GO:0003677">
    <property type="term" value="F:DNA binding"/>
    <property type="evidence" value="ECO:0007669"/>
    <property type="project" value="UniProtKB-KW"/>
</dbReference>
<evidence type="ECO:0000256" key="1">
    <source>
        <dbReference type="ARBA" id="ARBA00022553"/>
    </source>
</evidence>
<dbReference type="PROSITE" id="PS50110">
    <property type="entry name" value="RESPONSE_REGULATORY"/>
    <property type="match status" value="1"/>
</dbReference>
<gene>
    <name evidence="8" type="ORF">SAMN04488120_103103</name>
</gene>
<dbReference type="GO" id="GO:0006355">
    <property type="term" value="P:regulation of DNA-templated transcription"/>
    <property type="evidence" value="ECO:0007669"/>
    <property type="project" value="InterPro"/>
</dbReference>
<dbReference type="InterPro" id="IPR058245">
    <property type="entry name" value="NreC/VraR/RcsB-like_REC"/>
</dbReference>
<dbReference type="Pfam" id="PF00072">
    <property type="entry name" value="Response_reg"/>
    <property type="match status" value="1"/>
</dbReference>
<dbReference type="OrthoDB" id="9796655at2"/>
<evidence type="ECO:0000256" key="3">
    <source>
        <dbReference type="ARBA" id="ARBA00023125"/>
    </source>
</evidence>
<dbReference type="InterPro" id="IPR000792">
    <property type="entry name" value="Tscrpt_reg_LuxR_C"/>
</dbReference>
<feature type="domain" description="HTH luxR-type" evidence="6">
    <location>
        <begin position="146"/>
        <end position="211"/>
    </location>
</feature>
<proteinExistence type="predicted"/>
<dbReference type="InterPro" id="IPR001789">
    <property type="entry name" value="Sig_transdc_resp-reg_receiver"/>
</dbReference>
<feature type="domain" description="Response regulatory" evidence="7">
    <location>
        <begin position="5"/>
        <end position="121"/>
    </location>
</feature>
<dbReference type="SUPFAM" id="SSF46894">
    <property type="entry name" value="C-terminal effector domain of the bipartite response regulators"/>
    <property type="match status" value="1"/>
</dbReference>
<dbReference type="GO" id="GO:0000160">
    <property type="term" value="P:phosphorelay signal transduction system"/>
    <property type="evidence" value="ECO:0007669"/>
    <property type="project" value="InterPro"/>
</dbReference>
<dbReference type="SUPFAM" id="SSF52172">
    <property type="entry name" value="CheY-like"/>
    <property type="match status" value="1"/>
</dbReference>
<reference evidence="8 9" key="1">
    <citation type="submission" date="2016-10" db="EMBL/GenBank/DDBJ databases">
        <authorList>
            <person name="de Groot N.N."/>
        </authorList>
    </citation>
    <scope>NUCLEOTIDE SEQUENCE [LARGE SCALE GENOMIC DNA]</scope>
    <source>
        <strain evidence="8 9">DSM 23609</strain>
    </source>
</reference>
<organism evidence="8 9">
    <name type="scientific">Fontimonas thermophila</name>
    <dbReference type="NCBI Taxonomy" id="1076937"/>
    <lineage>
        <taxon>Bacteria</taxon>
        <taxon>Pseudomonadati</taxon>
        <taxon>Pseudomonadota</taxon>
        <taxon>Gammaproteobacteria</taxon>
        <taxon>Nevskiales</taxon>
        <taxon>Nevskiaceae</taxon>
        <taxon>Fontimonas</taxon>
    </lineage>
</organism>
<keyword evidence="3" id="KW-0238">DNA-binding</keyword>
<evidence type="ECO:0000256" key="5">
    <source>
        <dbReference type="PROSITE-ProRule" id="PRU00169"/>
    </source>
</evidence>
<feature type="modified residue" description="4-aspartylphosphate" evidence="5">
    <location>
        <position position="56"/>
    </location>
</feature>
<dbReference type="Gene3D" id="3.40.50.2300">
    <property type="match status" value="1"/>
</dbReference>
<protein>
    <submittedName>
        <fullName evidence="8">Two component transcriptional regulator, LuxR family</fullName>
    </submittedName>
</protein>
<keyword evidence="2" id="KW-0805">Transcription regulation</keyword>
<dbReference type="STRING" id="1076937.SAMN04488120_103103"/>
<dbReference type="AlphaFoldDB" id="A0A1I2I9U7"/>
<dbReference type="SMART" id="SM00421">
    <property type="entry name" value="HTH_LUXR"/>
    <property type="match status" value="1"/>
</dbReference>
<dbReference type="CDD" id="cd06170">
    <property type="entry name" value="LuxR_C_like"/>
    <property type="match status" value="1"/>
</dbReference>
<evidence type="ECO:0000259" key="6">
    <source>
        <dbReference type="PROSITE" id="PS50043"/>
    </source>
</evidence>
<name>A0A1I2I9U7_9GAMM</name>
<dbReference type="Pfam" id="PF00196">
    <property type="entry name" value="GerE"/>
    <property type="match status" value="1"/>
</dbReference>